<evidence type="ECO:0008006" key="7">
    <source>
        <dbReference type="Google" id="ProtNLM"/>
    </source>
</evidence>
<dbReference type="PANTHER" id="PTHR14742:SF0">
    <property type="entry name" value="RIBONUCLEASE P PROTEIN SUBUNIT P21"/>
    <property type="match status" value="1"/>
</dbReference>
<dbReference type="Pfam" id="PF04032">
    <property type="entry name" value="Rpr2"/>
    <property type="match status" value="1"/>
</dbReference>
<comment type="similarity">
    <text evidence="4">Belongs to the eukaryotic/archaeal RNase P protein component 4 family.</text>
</comment>
<name>A0A6A6F258_9PEZI</name>
<gene>
    <name evidence="5" type="ORF">CERZMDRAFT_13309</name>
</gene>
<keyword evidence="2" id="KW-0479">Metal-binding</keyword>
<dbReference type="PANTHER" id="PTHR14742">
    <property type="entry name" value="RIBONUCLEASE P SUBUNIT P21"/>
    <property type="match status" value="1"/>
</dbReference>
<dbReference type="GO" id="GO:0008033">
    <property type="term" value="P:tRNA processing"/>
    <property type="evidence" value="ECO:0007669"/>
    <property type="project" value="UniProtKB-KW"/>
</dbReference>
<dbReference type="InterPro" id="IPR007175">
    <property type="entry name" value="Rpr2/Snm1/Rpp21"/>
</dbReference>
<reference evidence="5" key="1">
    <citation type="journal article" date="2020" name="Stud. Mycol.">
        <title>101 Dothideomycetes genomes: a test case for predicting lifestyles and emergence of pathogens.</title>
        <authorList>
            <person name="Haridas S."/>
            <person name="Albert R."/>
            <person name="Binder M."/>
            <person name="Bloem J."/>
            <person name="Labutti K."/>
            <person name="Salamov A."/>
            <person name="Andreopoulos B."/>
            <person name="Baker S."/>
            <person name="Barry K."/>
            <person name="Bills G."/>
            <person name="Bluhm B."/>
            <person name="Cannon C."/>
            <person name="Castanera R."/>
            <person name="Culley D."/>
            <person name="Daum C."/>
            <person name="Ezra D."/>
            <person name="Gonzalez J."/>
            <person name="Henrissat B."/>
            <person name="Kuo A."/>
            <person name="Liang C."/>
            <person name="Lipzen A."/>
            <person name="Lutzoni F."/>
            <person name="Magnuson J."/>
            <person name="Mondo S."/>
            <person name="Nolan M."/>
            <person name="Ohm R."/>
            <person name="Pangilinan J."/>
            <person name="Park H.-J."/>
            <person name="Ramirez L."/>
            <person name="Alfaro M."/>
            <person name="Sun H."/>
            <person name="Tritt A."/>
            <person name="Yoshinaga Y."/>
            <person name="Zwiers L.-H."/>
            <person name="Turgeon B."/>
            <person name="Goodwin S."/>
            <person name="Spatafora J."/>
            <person name="Crous P."/>
            <person name="Grigoriev I."/>
        </authorList>
    </citation>
    <scope>NUCLEOTIDE SEQUENCE</scope>
    <source>
        <strain evidence="5">SCOH1-5</strain>
    </source>
</reference>
<dbReference type="OrthoDB" id="128536at2759"/>
<keyword evidence="3" id="KW-0862">Zinc</keyword>
<accession>A0A6A6F258</accession>
<evidence type="ECO:0000256" key="4">
    <source>
        <dbReference type="ARBA" id="ARBA00038402"/>
    </source>
</evidence>
<proteinExistence type="inferred from homology"/>
<keyword evidence="6" id="KW-1185">Reference proteome</keyword>
<feature type="non-terminal residue" evidence="5">
    <location>
        <position position="150"/>
    </location>
</feature>
<dbReference type="GO" id="GO:0005655">
    <property type="term" value="C:nucleolar ribonuclease P complex"/>
    <property type="evidence" value="ECO:0007669"/>
    <property type="project" value="TreeGrafter"/>
</dbReference>
<protein>
    <recommendedName>
        <fullName evidence="7">Rpr2-domain-containing protein</fullName>
    </recommendedName>
</protein>
<dbReference type="Gene3D" id="6.20.50.20">
    <property type="match status" value="1"/>
</dbReference>
<evidence type="ECO:0000313" key="5">
    <source>
        <dbReference type="EMBL" id="KAF2206621.1"/>
    </source>
</evidence>
<dbReference type="AlphaFoldDB" id="A0A6A6F258"/>
<evidence type="ECO:0000256" key="1">
    <source>
        <dbReference type="ARBA" id="ARBA00022694"/>
    </source>
</evidence>
<sequence>MAKDKNKTPKGAHNKHLSARAAFLFRASTYLASQQIARPLDGPTAVNARTPSPQQASFGGLPFLLTAQLKQVALRSQTRLDVEIKRAICKVCGAVLIEGQTCRIFVENTSRGERKQHADVTIIACDACGNKKRIPTGAKRQQRKNQRSSA</sequence>
<evidence type="ECO:0000256" key="2">
    <source>
        <dbReference type="ARBA" id="ARBA00022723"/>
    </source>
</evidence>
<organism evidence="5 6">
    <name type="scientific">Cercospora zeae-maydis SCOH1-5</name>
    <dbReference type="NCBI Taxonomy" id="717836"/>
    <lineage>
        <taxon>Eukaryota</taxon>
        <taxon>Fungi</taxon>
        <taxon>Dikarya</taxon>
        <taxon>Ascomycota</taxon>
        <taxon>Pezizomycotina</taxon>
        <taxon>Dothideomycetes</taxon>
        <taxon>Dothideomycetidae</taxon>
        <taxon>Mycosphaerellales</taxon>
        <taxon>Mycosphaerellaceae</taxon>
        <taxon>Cercospora</taxon>
    </lineage>
</organism>
<dbReference type="Proteomes" id="UP000799539">
    <property type="component" value="Unassembled WGS sequence"/>
</dbReference>
<evidence type="ECO:0000313" key="6">
    <source>
        <dbReference type="Proteomes" id="UP000799539"/>
    </source>
</evidence>
<dbReference type="GO" id="GO:0046872">
    <property type="term" value="F:metal ion binding"/>
    <property type="evidence" value="ECO:0007669"/>
    <property type="project" value="UniProtKB-KW"/>
</dbReference>
<evidence type="ECO:0000256" key="3">
    <source>
        <dbReference type="ARBA" id="ARBA00022833"/>
    </source>
</evidence>
<keyword evidence="1" id="KW-0819">tRNA processing</keyword>
<dbReference type="EMBL" id="ML992716">
    <property type="protein sequence ID" value="KAF2206621.1"/>
    <property type="molecule type" value="Genomic_DNA"/>
</dbReference>